<feature type="region of interest" description="Disordered" evidence="1">
    <location>
        <begin position="28"/>
        <end position="104"/>
    </location>
</feature>
<feature type="compositionally biased region" description="Pro residues" evidence="1">
    <location>
        <begin position="74"/>
        <end position="84"/>
    </location>
</feature>
<dbReference type="Proteomes" id="UP000887575">
    <property type="component" value="Unassembled WGS sequence"/>
</dbReference>
<protein>
    <submittedName>
        <fullName evidence="3">Uncharacterized protein</fullName>
    </submittedName>
</protein>
<reference evidence="3" key="1">
    <citation type="submission" date="2024-02" db="UniProtKB">
        <authorList>
            <consortium name="WormBaseParasite"/>
        </authorList>
    </citation>
    <scope>IDENTIFICATION</scope>
</reference>
<evidence type="ECO:0000313" key="3">
    <source>
        <dbReference type="WBParaSite" id="MBELARI_LOCUS13510"/>
    </source>
</evidence>
<organism evidence="2 3">
    <name type="scientific">Mesorhabditis belari</name>
    <dbReference type="NCBI Taxonomy" id="2138241"/>
    <lineage>
        <taxon>Eukaryota</taxon>
        <taxon>Metazoa</taxon>
        <taxon>Ecdysozoa</taxon>
        <taxon>Nematoda</taxon>
        <taxon>Chromadorea</taxon>
        <taxon>Rhabditida</taxon>
        <taxon>Rhabditina</taxon>
        <taxon>Rhabditomorpha</taxon>
        <taxon>Rhabditoidea</taxon>
        <taxon>Rhabditidae</taxon>
        <taxon>Mesorhabditinae</taxon>
        <taxon>Mesorhabditis</taxon>
    </lineage>
</organism>
<accession>A0AAF3EHM7</accession>
<proteinExistence type="predicted"/>
<sequence length="104" mass="12084">MVWKRHSNQLRHRHCLENFETMLDEFDLPKPPLRPSLQPNPNRSQVLLDGEEPDEPPLISDVADEPKQADVTDPPSPPNCPQRPQPLRRSTRDRRSSDRFIATK</sequence>
<evidence type="ECO:0000256" key="1">
    <source>
        <dbReference type="SAM" id="MobiDB-lite"/>
    </source>
</evidence>
<dbReference type="AlphaFoldDB" id="A0AAF3EHM7"/>
<evidence type="ECO:0000313" key="2">
    <source>
        <dbReference type="Proteomes" id="UP000887575"/>
    </source>
</evidence>
<name>A0AAF3EHM7_9BILA</name>
<dbReference type="WBParaSite" id="MBELARI_LOCUS13510">
    <property type="protein sequence ID" value="MBELARI_LOCUS13510"/>
    <property type="gene ID" value="MBELARI_LOCUS13510"/>
</dbReference>
<keyword evidence="2" id="KW-1185">Reference proteome</keyword>